<dbReference type="Gene3D" id="1.10.10.10">
    <property type="entry name" value="Winged helix-like DNA-binding domain superfamily/Winged helix DNA-binding domain"/>
    <property type="match status" value="1"/>
</dbReference>
<dbReference type="InterPro" id="IPR036388">
    <property type="entry name" value="WH-like_DNA-bd_sf"/>
</dbReference>
<dbReference type="RefSeq" id="WP_221870818.1">
    <property type="nucleotide sequence ID" value="NZ_JACWFH010000005.1"/>
</dbReference>
<keyword evidence="3" id="KW-0804">Transcription</keyword>
<dbReference type="InterPro" id="IPR036390">
    <property type="entry name" value="WH_DNA-bd_sf"/>
</dbReference>
<name>A0ABS7JZZ2_9BACI</name>
<keyword evidence="6" id="KW-1185">Reference proteome</keyword>
<dbReference type="InterPro" id="IPR000524">
    <property type="entry name" value="Tscrpt_reg_HTH_GntR"/>
</dbReference>
<accession>A0ABS7JZZ2</accession>
<dbReference type="SUPFAM" id="SSF46785">
    <property type="entry name" value="Winged helix' DNA-binding domain"/>
    <property type="match status" value="1"/>
</dbReference>
<dbReference type="Proteomes" id="UP000769780">
    <property type="component" value="Unassembled WGS sequence"/>
</dbReference>
<feature type="domain" description="HTH gntR-type" evidence="4">
    <location>
        <begin position="8"/>
        <end position="76"/>
    </location>
</feature>
<organism evidence="5 6">
    <name type="scientific">Mesobacillus maritimus</name>
    <dbReference type="NCBI Taxonomy" id="1643336"/>
    <lineage>
        <taxon>Bacteria</taxon>
        <taxon>Bacillati</taxon>
        <taxon>Bacillota</taxon>
        <taxon>Bacilli</taxon>
        <taxon>Bacillales</taxon>
        <taxon>Bacillaceae</taxon>
        <taxon>Mesobacillus</taxon>
    </lineage>
</organism>
<evidence type="ECO:0000256" key="2">
    <source>
        <dbReference type="ARBA" id="ARBA00023125"/>
    </source>
</evidence>
<dbReference type="SMART" id="SM00345">
    <property type="entry name" value="HTH_GNTR"/>
    <property type="match status" value="1"/>
</dbReference>
<keyword evidence="2" id="KW-0238">DNA-binding</keyword>
<dbReference type="CDD" id="cd07377">
    <property type="entry name" value="WHTH_GntR"/>
    <property type="match status" value="1"/>
</dbReference>
<proteinExistence type="predicted"/>
<gene>
    <name evidence="5" type="ORF">H0185_01890</name>
</gene>
<keyword evidence="1" id="KW-0805">Transcription regulation</keyword>
<sequence>MLNNNSSKPIYVQIAHWIESEILNNHFQADQKVYSQYQLAEMYTINPATAAKGLNLLVDEKILYKKRGLGMFVTEDAKQIILNKRRNQTLKQLVDELVQEANRLHISKQELITMIQDANEEEVQT</sequence>
<protein>
    <submittedName>
        <fullName evidence="5">GntR family transcriptional regulator</fullName>
    </submittedName>
</protein>
<evidence type="ECO:0000256" key="1">
    <source>
        <dbReference type="ARBA" id="ARBA00023015"/>
    </source>
</evidence>
<evidence type="ECO:0000256" key="3">
    <source>
        <dbReference type="ARBA" id="ARBA00023163"/>
    </source>
</evidence>
<comment type="caution">
    <text evidence="5">The sequence shown here is derived from an EMBL/GenBank/DDBJ whole genome shotgun (WGS) entry which is preliminary data.</text>
</comment>
<evidence type="ECO:0000313" key="6">
    <source>
        <dbReference type="Proteomes" id="UP000769780"/>
    </source>
</evidence>
<dbReference type="Pfam" id="PF00392">
    <property type="entry name" value="GntR"/>
    <property type="match status" value="1"/>
</dbReference>
<dbReference type="PROSITE" id="PS50949">
    <property type="entry name" value="HTH_GNTR"/>
    <property type="match status" value="1"/>
</dbReference>
<evidence type="ECO:0000313" key="5">
    <source>
        <dbReference type="EMBL" id="MBY0095571.1"/>
    </source>
</evidence>
<dbReference type="PANTHER" id="PTHR38445:SF10">
    <property type="entry name" value="GNTR-FAMILY TRANSCRIPTIONAL REGULATOR"/>
    <property type="match status" value="1"/>
</dbReference>
<evidence type="ECO:0000259" key="4">
    <source>
        <dbReference type="PROSITE" id="PS50949"/>
    </source>
</evidence>
<dbReference type="EMBL" id="JACWFH010000005">
    <property type="protein sequence ID" value="MBY0095571.1"/>
    <property type="molecule type" value="Genomic_DNA"/>
</dbReference>
<dbReference type="PANTHER" id="PTHR38445">
    <property type="entry name" value="HTH-TYPE TRANSCRIPTIONAL REPRESSOR YTRA"/>
    <property type="match status" value="1"/>
</dbReference>
<reference evidence="5 6" key="1">
    <citation type="submission" date="2020-07" db="EMBL/GenBank/DDBJ databases">
        <title>Fungal Genomes of the International Space Station.</title>
        <authorList>
            <person name="Seuylemezian A."/>
            <person name="Singh N.K."/>
            <person name="Wood J."/>
            <person name="Venkateswaran K."/>
        </authorList>
    </citation>
    <scope>NUCLEOTIDE SEQUENCE [LARGE SCALE GENOMIC DNA]</scope>
    <source>
        <strain evidence="5 6">PL-B2</strain>
    </source>
</reference>